<dbReference type="GO" id="GO:0008270">
    <property type="term" value="F:zinc ion binding"/>
    <property type="evidence" value="ECO:0007669"/>
    <property type="project" value="UniProtKB-KW"/>
</dbReference>
<proteinExistence type="predicted"/>
<organism evidence="3 4">
    <name type="scientific">Litorilinea aerophila</name>
    <dbReference type="NCBI Taxonomy" id="1204385"/>
    <lineage>
        <taxon>Bacteria</taxon>
        <taxon>Bacillati</taxon>
        <taxon>Chloroflexota</taxon>
        <taxon>Caldilineae</taxon>
        <taxon>Caldilineales</taxon>
        <taxon>Caldilineaceae</taxon>
        <taxon>Litorilinea</taxon>
    </lineage>
</organism>
<protein>
    <recommendedName>
        <fullName evidence="2">SWIM-type domain-containing protein</fullName>
    </recommendedName>
</protein>
<evidence type="ECO:0000313" key="4">
    <source>
        <dbReference type="Proteomes" id="UP000317371"/>
    </source>
</evidence>
<keyword evidence="1" id="KW-0863">Zinc-finger</keyword>
<evidence type="ECO:0000313" key="3">
    <source>
        <dbReference type="EMBL" id="TQE97042.1"/>
    </source>
</evidence>
<reference evidence="3 4" key="1">
    <citation type="submission" date="2019-06" db="EMBL/GenBank/DDBJ databases">
        <title>Genome sequence of Litorilinea aerophila BAA-2444.</title>
        <authorList>
            <person name="Maclea K.S."/>
            <person name="Maurais E.G."/>
            <person name="Iannazzi L.C."/>
        </authorList>
    </citation>
    <scope>NUCLEOTIDE SEQUENCE [LARGE SCALE GENOMIC DNA]</scope>
    <source>
        <strain evidence="3 4">ATCC BAA-2444</strain>
    </source>
</reference>
<keyword evidence="4" id="KW-1185">Reference proteome</keyword>
<dbReference type="RefSeq" id="WP_141609027.1">
    <property type="nucleotide sequence ID" value="NZ_VIGC02000005.1"/>
</dbReference>
<accession>A0A540VK06</accession>
<keyword evidence="1" id="KW-0479">Metal-binding</keyword>
<comment type="caution">
    <text evidence="3">The sequence shown here is derived from an EMBL/GenBank/DDBJ whole genome shotgun (WGS) entry which is preliminary data.</text>
</comment>
<dbReference type="InParanoid" id="A0A540VK06"/>
<dbReference type="PROSITE" id="PS50966">
    <property type="entry name" value="ZF_SWIM"/>
    <property type="match status" value="1"/>
</dbReference>
<dbReference type="AlphaFoldDB" id="A0A540VK06"/>
<evidence type="ECO:0000256" key="1">
    <source>
        <dbReference type="PROSITE-ProRule" id="PRU00325"/>
    </source>
</evidence>
<dbReference type="Pfam" id="PF04434">
    <property type="entry name" value="SWIM"/>
    <property type="match status" value="1"/>
</dbReference>
<dbReference type="Proteomes" id="UP000317371">
    <property type="component" value="Unassembled WGS sequence"/>
</dbReference>
<name>A0A540VK06_9CHLR</name>
<evidence type="ECO:0000259" key="2">
    <source>
        <dbReference type="PROSITE" id="PS50966"/>
    </source>
</evidence>
<dbReference type="EMBL" id="VIGC01000005">
    <property type="protein sequence ID" value="TQE97042.1"/>
    <property type="molecule type" value="Genomic_DNA"/>
</dbReference>
<dbReference type="OrthoDB" id="165488at2"/>
<gene>
    <name evidence="3" type="ORF">FKZ61_05245</name>
</gene>
<dbReference type="InterPro" id="IPR007527">
    <property type="entry name" value="Znf_SWIM"/>
</dbReference>
<sequence length="86" mass="9983">MMDSIASRIIKARQYAQERDRRIRVHSFEVELHGEHANHVITYDEGNWRCDCEDFQLRGVCAHIMAMEEILGDSVETATVHTPQVE</sequence>
<keyword evidence="1" id="KW-0862">Zinc</keyword>
<feature type="domain" description="SWIM-type" evidence="2">
    <location>
        <begin position="28"/>
        <end position="72"/>
    </location>
</feature>